<name>A0A0D2IY73_9BACT</name>
<reference evidence="1 2" key="1">
    <citation type="submission" date="2013-11" db="EMBL/GenBank/DDBJ databases">
        <title>Metagenomic analysis of a methanogenic consortium involved in long chain n-alkane degradation.</title>
        <authorList>
            <person name="Davidova I.A."/>
            <person name="Callaghan A.V."/>
            <person name="Wawrik B."/>
            <person name="Pruitt S."/>
            <person name="Marks C."/>
            <person name="Duncan K.E."/>
            <person name="Suflita J.M."/>
        </authorList>
    </citation>
    <scope>NUCLEOTIDE SEQUENCE [LARGE SCALE GENOMIC DNA]</scope>
    <source>
        <strain evidence="1 2">SPR</strain>
    </source>
</reference>
<dbReference type="Proteomes" id="UP000032233">
    <property type="component" value="Unassembled WGS sequence"/>
</dbReference>
<protein>
    <submittedName>
        <fullName evidence="1">Uncharacterized protein</fullName>
    </submittedName>
</protein>
<gene>
    <name evidence="1" type="ORF">X474_26700</name>
</gene>
<proteinExistence type="predicted"/>
<accession>A0A0D2IY73</accession>
<organism evidence="1 2">
    <name type="scientific">Dethiosulfatarculus sandiegensis</name>
    <dbReference type="NCBI Taxonomy" id="1429043"/>
    <lineage>
        <taxon>Bacteria</taxon>
        <taxon>Pseudomonadati</taxon>
        <taxon>Thermodesulfobacteriota</taxon>
        <taxon>Desulfarculia</taxon>
        <taxon>Desulfarculales</taxon>
        <taxon>Desulfarculaceae</taxon>
        <taxon>Dethiosulfatarculus</taxon>
    </lineage>
</organism>
<sequence>MRFCSLPWGEVSWVQSLGFFMNRGFILPRPTQKEKPFQYRIGKTPKTFKQEKRLGRDLVPPLAAPQNNLAQFANFIKKISKRCPQACLRPPNITNTIKLFSPQCSKAEA</sequence>
<dbReference type="EMBL" id="AZAC01000078">
    <property type="protein sequence ID" value="KIX10974.1"/>
    <property type="molecule type" value="Genomic_DNA"/>
</dbReference>
<dbReference type="InParanoid" id="A0A0D2IY73"/>
<dbReference type="AlphaFoldDB" id="A0A0D2IY73"/>
<dbReference type="STRING" id="1429043.X474_26700"/>
<evidence type="ECO:0000313" key="1">
    <source>
        <dbReference type="EMBL" id="KIX10974.1"/>
    </source>
</evidence>
<evidence type="ECO:0000313" key="2">
    <source>
        <dbReference type="Proteomes" id="UP000032233"/>
    </source>
</evidence>
<keyword evidence="2" id="KW-1185">Reference proteome</keyword>
<comment type="caution">
    <text evidence="1">The sequence shown here is derived from an EMBL/GenBank/DDBJ whole genome shotgun (WGS) entry which is preliminary data.</text>
</comment>